<reference evidence="4 5" key="1">
    <citation type="journal article" date="2015" name="Genome Announc.">
        <title>Expanding the biotechnology potential of lactobacilli through comparative genomics of 213 strains and associated genera.</title>
        <authorList>
            <person name="Sun Z."/>
            <person name="Harris H.M."/>
            <person name="McCann A."/>
            <person name="Guo C."/>
            <person name="Argimon S."/>
            <person name="Zhang W."/>
            <person name="Yang X."/>
            <person name="Jeffery I.B."/>
            <person name="Cooney J.C."/>
            <person name="Kagawa T.F."/>
            <person name="Liu W."/>
            <person name="Song Y."/>
            <person name="Salvetti E."/>
            <person name="Wrobel A."/>
            <person name="Rasinkangas P."/>
            <person name="Parkhill J."/>
            <person name="Rea M.C."/>
            <person name="O'Sullivan O."/>
            <person name="Ritari J."/>
            <person name="Douillard F.P."/>
            <person name="Paul Ross R."/>
            <person name="Yang R."/>
            <person name="Briner A.E."/>
            <person name="Felis G.E."/>
            <person name="de Vos W.M."/>
            <person name="Barrangou R."/>
            <person name="Klaenhammer T.R."/>
            <person name="Caufield P.W."/>
            <person name="Cui Y."/>
            <person name="Zhang H."/>
            <person name="O'Toole P.W."/>
        </authorList>
    </citation>
    <scope>NUCLEOTIDE SEQUENCE [LARGE SCALE GENOMIC DNA]</scope>
    <source>
        <strain evidence="4 5">DSM 19682</strain>
    </source>
</reference>
<name>A0A0R1KFA3_9LACO</name>
<sequence length="325" mass="35929">MSKRKRLENINMRAVVIDKPGDASVMNIVERPIPDATKHQSVMKIHAFGVHRYEVLTREGGSPSVKFPRVIGVEAVGEIAQVSEDSKLKVGQKVITMMGGFGREVDGSYQEYALVDDANLYPVSYEGDWVTLAQYPENFYTAFGAIKSLNLKPGQTLLLRGGTSAVGLSAIQLAKVMGLQVTATTRRENMLQPLLDNGADDAILDVDNKLKTDKNYDGIIDMVGTVSLSNSIAHLNQGGTVSLIGLLAGEWTVDNFNPFTLAGKYLTCFDSTDVHQEWVDEMFEMISKNNLQIPIPRVFKLDQIREAHDYVMKSRDMGQVIIDND</sequence>
<dbReference type="InterPro" id="IPR013149">
    <property type="entry name" value="ADH-like_C"/>
</dbReference>
<keyword evidence="2" id="KW-0560">Oxidoreductase</keyword>
<dbReference type="Gene3D" id="3.40.50.720">
    <property type="entry name" value="NAD(P)-binding Rossmann-like Domain"/>
    <property type="match status" value="1"/>
</dbReference>
<feature type="domain" description="Enoyl reductase (ER)" evidence="3">
    <location>
        <begin position="21"/>
        <end position="322"/>
    </location>
</feature>
<dbReference type="GO" id="GO:0016651">
    <property type="term" value="F:oxidoreductase activity, acting on NAD(P)H"/>
    <property type="evidence" value="ECO:0007669"/>
    <property type="project" value="TreeGrafter"/>
</dbReference>
<dbReference type="Proteomes" id="UP000051248">
    <property type="component" value="Unassembled WGS sequence"/>
</dbReference>
<gene>
    <name evidence="4" type="ORF">FD03_GL002362</name>
</gene>
<dbReference type="InterPro" id="IPR020843">
    <property type="entry name" value="ER"/>
</dbReference>
<dbReference type="eggNOG" id="COG0604">
    <property type="taxonomic scope" value="Bacteria"/>
</dbReference>
<dbReference type="GO" id="GO:0070402">
    <property type="term" value="F:NADPH binding"/>
    <property type="evidence" value="ECO:0007669"/>
    <property type="project" value="TreeGrafter"/>
</dbReference>
<dbReference type="EMBL" id="AZDZ01000022">
    <property type="protein sequence ID" value="KRK78586.1"/>
    <property type="molecule type" value="Genomic_DNA"/>
</dbReference>
<dbReference type="InterPro" id="IPR011032">
    <property type="entry name" value="GroES-like_sf"/>
</dbReference>
<protein>
    <submittedName>
        <fullName evidence="4">NADPH quinone reductase related Zn-dependent oxidoreductase</fullName>
    </submittedName>
</protein>
<dbReference type="Pfam" id="PF00107">
    <property type="entry name" value="ADH_zinc_N"/>
    <property type="match status" value="1"/>
</dbReference>
<evidence type="ECO:0000256" key="2">
    <source>
        <dbReference type="ARBA" id="ARBA00023002"/>
    </source>
</evidence>
<dbReference type="STRING" id="1423775.FD03_GL002362"/>
<evidence type="ECO:0000313" key="5">
    <source>
        <dbReference type="Proteomes" id="UP000051248"/>
    </source>
</evidence>
<comment type="caution">
    <text evidence="4">The sequence shown here is derived from an EMBL/GenBank/DDBJ whole genome shotgun (WGS) entry which is preliminary data.</text>
</comment>
<accession>A0A0R1KFA3</accession>
<proteinExistence type="predicted"/>
<dbReference type="PANTHER" id="PTHR48106:SF18">
    <property type="entry name" value="QUINONE OXIDOREDUCTASE PIG3"/>
    <property type="match status" value="1"/>
</dbReference>
<dbReference type="Gene3D" id="3.90.180.10">
    <property type="entry name" value="Medium-chain alcohol dehydrogenases, catalytic domain"/>
    <property type="match status" value="1"/>
</dbReference>
<dbReference type="SMART" id="SM00829">
    <property type="entry name" value="PKS_ER"/>
    <property type="match status" value="1"/>
</dbReference>
<evidence type="ECO:0000259" key="3">
    <source>
        <dbReference type="SMART" id="SM00829"/>
    </source>
</evidence>
<dbReference type="Pfam" id="PF08240">
    <property type="entry name" value="ADH_N"/>
    <property type="match status" value="1"/>
</dbReference>
<evidence type="ECO:0000313" key="4">
    <source>
        <dbReference type="EMBL" id="KRK78586.1"/>
    </source>
</evidence>
<organism evidence="4 5">
    <name type="scientific">Companilactobacillus nodensis DSM 19682 = JCM 14932 = NBRC 107160</name>
    <dbReference type="NCBI Taxonomy" id="1423775"/>
    <lineage>
        <taxon>Bacteria</taxon>
        <taxon>Bacillati</taxon>
        <taxon>Bacillota</taxon>
        <taxon>Bacilli</taxon>
        <taxon>Lactobacillales</taxon>
        <taxon>Lactobacillaceae</taxon>
        <taxon>Companilactobacillus</taxon>
    </lineage>
</organism>
<dbReference type="InterPro" id="IPR036291">
    <property type="entry name" value="NAD(P)-bd_dom_sf"/>
</dbReference>
<dbReference type="SUPFAM" id="SSF51735">
    <property type="entry name" value="NAD(P)-binding Rossmann-fold domains"/>
    <property type="match status" value="1"/>
</dbReference>
<dbReference type="InterPro" id="IPR013154">
    <property type="entry name" value="ADH-like_N"/>
</dbReference>
<evidence type="ECO:0000256" key="1">
    <source>
        <dbReference type="ARBA" id="ARBA00022857"/>
    </source>
</evidence>
<dbReference type="SUPFAM" id="SSF50129">
    <property type="entry name" value="GroES-like"/>
    <property type="match status" value="1"/>
</dbReference>
<keyword evidence="1" id="KW-0521">NADP</keyword>
<dbReference type="PANTHER" id="PTHR48106">
    <property type="entry name" value="QUINONE OXIDOREDUCTASE PIG3-RELATED"/>
    <property type="match status" value="1"/>
</dbReference>
<dbReference type="AlphaFoldDB" id="A0A0R1KFA3"/>
<dbReference type="PATRIC" id="fig|1423775.4.peg.2403"/>
<keyword evidence="5" id="KW-1185">Reference proteome</keyword>